<dbReference type="InterPro" id="IPR013083">
    <property type="entry name" value="Znf_RING/FYVE/PHD"/>
</dbReference>
<evidence type="ECO:0000256" key="10">
    <source>
        <dbReference type="ARBA" id="ARBA00022989"/>
    </source>
</evidence>
<keyword evidence="6" id="KW-0479">Metal-binding</keyword>
<comment type="caution">
    <text evidence="16">The sequence shown here is derived from an EMBL/GenBank/DDBJ whole genome shotgun (WGS) entry which is preliminary data.</text>
</comment>
<dbReference type="GO" id="GO:0000325">
    <property type="term" value="C:plant-type vacuole"/>
    <property type="evidence" value="ECO:0007669"/>
    <property type="project" value="TreeGrafter"/>
</dbReference>
<keyword evidence="5 14" id="KW-0812">Transmembrane</keyword>
<feature type="transmembrane region" description="Helical" evidence="14">
    <location>
        <begin position="89"/>
        <end position="110"/>
    </location>
</feature>
<evidence type="ECO:0000256" key="14">
    <source>
        <dbReference type="SAM" id="Phobius"/>
    </source>
</evidence>
<feature type="transmembrane region" description="Helical" evidence="14">
    <location>
        <begin position="122"/>
        <end position="142"/>
    </location>
</feature>
<comment type="catalytic activity">
    <reaction evidence="1">
        <text>S-ubiquitinyl-[E2 ubiquitin-conjugating enzyme]-L-cysteine + [acceptor protein]-L-lysine = [E2 ubiquitin-conjugating enzyme]-L-cysteine + N(6)-ubiquitinyl-[acceptor protein]-L-lysine.</text>
        <dbReference type="EC" id="2.3.2.27"/>
    </reaction>
</comment>
<gene>
    <name evidence="16" type="ORF">KP509_27G035500</name>
</gene>
<evidence type="ECO:0000256" key="1">
    <source>
        <dbReference type="ARBA" id="ARBA00000900"/>
    </source>
</evidence>
<dbReference type="SUPFAM" id="SSF57850">
    <property type="entry name" value="RING/U-box"/>
    <property type="match status" value="1"/>
</dbReference>
<keyword evidence="10 14" id="KW-1133">Transmembrane helix</keyword>
<organism evidence="16 17">
    <name type="scientific">Ceratopteris richardii</name>
    <name type="common">Triangle waterfern</name>
    <dbReference type="NCBI Taxonomy" id="49495"/>
    <lineage>
        <taxon>Eukaryota</taxon>
        <taxon>Viridiplantae</taxon>
        <taxon>Streptophyta</taxon>
        <taxon>Embryophyta</taxon>
        <taxon>Tracheophyta</taxon>
        <taxon>Polypodiopsida</taxon>
        <taxon>Polypodiidae</taxon>
        <taxon>Polypodiales</taxon>
        <taxon>Pteridineae</taxon>
        <taxon>Pteridaceae</taxon>
        <taxon>Parkerioideae</taxon>
        <taxon>Ceratopteris</taxon>
    </lineage>
</organism>
<sequence>MAEGRDASTSDSITDSFPLLESSAESNNGLSGTYERPSTASRRAISRAFNLIRRTSGRRMMREPSVLVRETAAEHLEERQNEWAYSKPIVILDLIWNLTFVIVASVVLLMSIDEKPSHPLRIWILGYALQCCIHVACVWFEYSRRLSTSGRRTYDPEAPSYSSSQDDLSYSRSYSEQEFNQDYERVVASRVSLAKRIESANTSLSFIWWVLGFYWATTEDQSQNAPLLFWLCAAFLAFDVFFVVFCVSLACIIGVAVCCCLPCILAVMHRMAEQKGASEDDIEMLPKYRFQRTGSFSKTGDITGPFGGVMTIIHVTPGAAEERFLPAEDAECCICLSSYDDGVEVHELPCGHHFHCVCIERWLRMNSTCPLCKFDIVKDRHSRRHEQT</sequence>
<evidence type="ECO:0000256" key="13">
    <source>
        <dbReference type="SAM" id="MobiDB-lite"/>
    </source>
</evidence>
<protein>
    <recommendedName>
        <fullName evidence="3">RING-type E3 ubiquitin transferase</fullName>
        <ecNumber evidence="3">2.3.2.27</ecNumber>
    </recommendedName>
</protein>
<feature type="transmembrane region" description="Helical" evidence="14">
    <location>
        <begin position="228"/>
        <end position="261"/>
    </location>
</feature>
<keyword evidence="17" id="KW-1185">Reference proteome</keyword>
<feature type="transmembrane region" description="Helical" evidence="14">
    <location>
        <begin position="199"/>
        <end position="216"/>
    </location>
</feature>
<keyword evidence="7 12" id="KW-0863">Zinc-finger</keyword>
<dbReference type="EMBL" id="CM035432">
    <property type="protein sequence ID" value="KAH7295159.1"/>
    <property type="molecule type" value="Genomic_DNA"/>
</dbReference>
<evidence type="ECO:0000256" key="2">
    <source>
        <dbReference type="ARBA" id="ARBA00004141"/>
    </source>
</evidence>
<name>A0A8T2RGS1_CERRI</name>
<feature type="compositionally biased region" description="Low complexity" evidence="13">
    <location>
        <begin position="160"/>
        <end position="169"/>
    </location>
</feature>
<keyword evidence="11 14" id="KW-0472">Membrane</keyword>
<evidence type="ECO:0000313" key="16">
    <source>
        <dbReference type="EMBL" id="KAH7295160.1"/>
    </source>
</evidence>
<evidence type="ECO:0000256" key="9">
    <source>
        <dbReference type="ARBA" id="ARBA00022833"/>
    </source>
</evidence>
<evidence type="ECO:0000259" key="15">
    <source>
        <dbReference type="PROSITE" id="PS50089"/>
    </source>
</evidence>
<comment type="subcellular location">
    <subcellularLocation>
        <location evidence="2">Membrane</location>
        <topology evidence="2">Multi-pass membrane protein</topology>
    </subcellularLocation>
</comment>
<keyword evidence="8" id="KW-0833">Ubl conjugation pathway</keyword>
<dbReference type="PANTHER" id="PTHR45977:SF28">
    <property type="entry name" value="OS02G0674700 PROTEIN"/>
    <property type="match status" value="1"/>
</dbReference>
<feature type="region of interest" description="Disordered" evidence="13">
    <location>
        <begin position="150"/>
        <end position="169"/>
    </location>
</feature>
<keyword evidence="4" id="KW-0808">Transferase</keyword>
<dbReference type="SMART" id="SM00184">
    <property type="entry name" value="RING"/>
    <property type="match status" value="1"/>
</dbReference>
<accession>A0A8T2RGS1</accession>
<evidence type="ECO:0000256" key="5">
    <source>
        <dbReference type="ARBA" id="ARBA00022692"/>
    </source>
</evidence>
<dbReference type="GO" id="GO:0006511">
    <property type="term" value="P:ubiquitin-dependent protein catabolic process"/>
    <property type="evidence" value="ECO:0007669"/>
    <property type="project" value="TreeGrafter"/>
</dbReference>
<dbReference type="GO" id="GO:0016567">
    <property type="term" value="P:protein ubiquitination"/>
    <property type="evidence" value="ECO:0007669"/>
    <property type="project" value="TreeGrafter"/>
</dbReference>
<evidence type="ECO:0000256" key="12">
    <source>
        <dbReference type="PROSITE-ProRule" id="PRU00175"/>
    </source>
</evidence>
<dbReference type="Pfam" id="PF13639">
    <property type="entry name" value="zf-RING_2"/>
    <property type="match status" value="1"/>
</dbReference>
<evidence type="ECO:0000256" key="8">
    <source>
        <dbReference type="ARBA" id="ARBA00022786"/>
    </source>
</evidence>
<dbReference type="OrthoDB" id="8062037at2759"/>
<reference evidence="16 17" key="1">
    <citation type="submission" date="2021-08" db="EMBL/GenBank/DDBJ databases">
        <title>WGS assembly of Ceratopteris richardii.</title>
        <authorList>
            <person name="Marchant D.B."/>
            <person name="Chen G."/>
            <person name="Jenkins J."/>
            <person name="Shu S."/>
            <person name="Leebens-Mack J."/>
            <person name="Grimwood J."/>
            <person name="Schmutz J."/>
            <person name="Soltis P."/>
            <person name="Soltis D."/>
            <person name="Chen Z.-H."/>
        </authorList>
    </citation>
    <scope>NUCLEOTIDE SEQUENCE [LARGE SCALE GENOMIC DNA]</scope>
    <source>
        <strain evidence="16">Whitten #5841</strain>
        <tissue evidence="16">Leaf</tissue>
    </source>
</reference>
<dbReference type="GO" id="GO:0061630">
    <property type="term" value="F:ubiquitin protein ligase activity"/>
    <property type="evidence" value="ECO:0007669"/>
    <property type="project" value="UniProtKB-EC"/>
</dbReference>
<dbReference type="PANTHER" id="PTHR45977">
    <property type="entry name" value="TARGET OF ERK KINASE MPK-1"/>
    <property type="match status" value="1"/>
</dbReference>
<dbReference type="InterPro" id="IPR001841">
    <property type="entry name" value="Znf_RING"/>
</dbReference>
<dbReference type="GO" id="GO:0016020">
    <property type="term" value="C:membrane"/>
    <property type="evidence" value="ECO:0007669"/>
    <property type="project" value="UniProtKB-SubCell"/>
</dbReference>
<dbReference type="EMBL" id="CM035432">
    <property type="protein sequence ID" value="KAH7295160.1"/>
    <property type="molecule type" value="Genomic_DNA"/>
</dbReference>
<evidence type="ECO:0000313" key="17">
    <source>
        <dbReference type="Proteomes" id="UP000825935"/>
    </source>
</evidence>
<proteinExistence type="predicted"/>
<evidence type="ECO:0000256" key="6">
    <source>
        <dbReference type="ARBA" id="ARBA00022723"/>
    </source>
</evidence>
<dbReference type="GO" id="GO:0008270">
    <property type="term" value="F:zinc ion binding"/>
    <property type="evidence" value="ECO:0007669"/>
    <property type="project" value="UniProtKB-KW"/>
</dbReference>
<evidence type="ECO:0000256" key="11">
    <source>
        <dbReference type="ARBA" id="ARBA00023136"/>
    </source>
</evidence>
<dbReference type="AlphaFoldDB" id="A0A8T2RGS1"/>
<feature type="domain" description="RING-type" evidence="15">
    <location>
        <begin position="332"/>
        <end position="373"/>
    </location>
</feature>
<dbReference type="Proteomes" id="UP000825935">
    <property type="component" value="Chromosome 27"/>
</dbReference>
<evidence type="ECO:0000256" key="3">
    <source>
        <dbReference type="ARBA" id="ARBA00012483"/>
    </source>
</evidence>
<dbReference type="PROSITE" id="PS50089">
    <property type="entry name" value="ZF_RING_2"/>
    <property type="match status" value="1"/>
</dbReference>
<dbReference type="EC" id="2.3.2.27" evidence="3"/>
<keyword evidence="9" id="KW-0862">Zinc</keyword>
<evidence type="ECO:0000256" key="4">
    <source>
        <dbReference type="ARBA" id="ARBA00022679"/>
    </source>
</evidence>
<evidence type="ECO:0000256" key="7">
    <source>
        <dbReference type="ARBA" id="ARBA00022771"/>
    </source>
</evidence>
<dbReference type="Gene3D" id="3.30.40.10">
    <property type="entry name" value="Zinc/RING finger domain, C3HC4 (zinc finger)"/>
    <property type="match status" value="1"/>
</dbReference>